<dbReference type="InParanoid" id="J4H226"/>
<gene>
    <name evidence="2" type="ORF">FIBRA_02831</name>
</gene>
<dbReference type="GeneID" id="24095700"/>
<dbReference type="RefSeq" id="XP_012180072.1">
    <property type="nucleotide sequence ID" value="XM_012324682.1"/>
</dbReference>
<dbReference type="AlphaFoldDB" id="J4H226"/>
<dbReference type="EMBL" id="HE797004">
    <property type="protein sequence ID" value="CCM00789.1"/>
    <property type="molecule type" value="Genomic_DNA"/>
</dbReference>
<dbReference type="HOGENOM" id="CLU_1366270_0_0_1"/>
<dbReference type="Proteomes" id="UP000006352">
    <property type="component" value="Unassembled WGS sequence"/>
</dbReference>
<accession>J4H226</accession>
<proteinExistence type="predicted"/>
<sequence length="182" mass="19767">MVLALCFQRNDPLNSTIADQGGLFAGIRYEATTTRSFITRRTTLSARTPHRVVAQIEWNTLARDRVTIGGRTLYMSDILAKGGPFGKTQACFPGGPVLHANAWKTAGRGNLVLVDGHDGALVARSYRLGRGFFGFLGGKMILEIESRGMASADFIVLSFVVVEHLRRTENKRRAALVASSAA</sequence>
<name>J4H226_9APHY</name>
<evidence type="ECO:0000259" key="1">
    <source>
        <dbReference type="Pfam" id="PF20236"/>
    </source>
</evidence>
<dbReference type="InterPro" id="IPR046528">
    <property type="entry name" value="DUF6593"/>
</dbReference>
<organism evidence="2 3">
    <name type="scientific">Fibroporia radiculosa</name>
    <dbReference type="NCBI Taxonomy" id="599839"/>
    <lineage>
        <taxon>Eukaryota</taxon>
        <taxon>Fungi</taxon>
        <taxon>Dikarya</taxon>
        <taxon>Basidiomycota</taxon>
        <taxon>Agaricomycotina</taxon>
        <taxon>Agaricomycetes</taxon>
        <taxon>Polyporales</taxon>
        <taxon>Fibroporiaceae</taxon>
        <taxon>Fibroporia</taxon>
    </lineage>
</organism>
<feature type="domain" description="DUF6593" evidence="1">
    <location>
        <begin position="10"/>
        <end position="167"/>
    </location>
</feature>
<evidence type="ECO:0000313" key="2">
    <source>
        <dbReference type="EMBL" id="CCM00789.1"/>
    </source>
</evidence>
<keyword evidence="3" id="KW-1185">Reference proteome</keyword>
<protein>
    <recommendedName>
        <fullName evidence="1">DUF6593 domain-containing protein</fullName>
    </recommendedName>
</protein>
<reference evidence="2 3" key="1">
    <citation type="journal article" date="2012" name="Appl. Environ. Microbiol.">
        <title>Short-read sequencing for genomic analysis of the brown rot fungus Fibroporia radiculosa.</title>
        <authorList>
            <person name="Tang J.D."/>
            <person name="Perkins A.D."/>
            <person name="Sonstegard T.S."/>
            <person name="Schroeder S.G."/>
            <person name="Burgess S.C."/>
            <person name="Diehl S.V."/>
        </authorList>
    </citation>
    <scope>NUCLEOTIDE SEQUENCE [LARGE SCALE GENOMIC DNA]</scope>
    <source>
        <strain evidence="2 3">TFFH 294</strain>
    </source>
</reference>
<dbReference type="Pfam" id="PF20236">
    <property type="entry name" value="DUF6593"/>
    <property type="match status" value="1"/>
</dbReference>
<evidence type="ECO:0000313" key="3">
    <source>
        <dbReference type="Proteomes" id="UP000006352"/>
    </source>
</evidence>